<organism evidence="3 4">
    <name type="scientific">Pseudoalteromonas arctica A 37-1-2</name>
    <dbReference type="NCBI Taxonomy" id="1117313"/>
    <lineage>
        <taxon>Bacteria</taxon>
        <taxon>Pseudomonadati</taxon>
        <taxon>Pseudomonadota</taxon>
        <taxon>Gammaproteobacteria</taxon>
        <taxon>Alteromonadales</taxon>
        <taxon>Pseudoalteromonadaceae</taxon>
        <taxon>Pseudoalteromonas</taxon>
    </lineage>
</organism>
<sequence length="527" mass="58100">MKNEFYLKKSIISTCSALIICTSQLALAVTNPHPLWTEFEQGISHRLLDWSNVGYKSGHAQIPNRSITHNVIDYGAIVNDGKNDRLAVQKAIDAASINGGVVFFPRGTYDFWVGPNGHSLELSASNVVIRGSGTRQTQLNQHDFKEGKVHFERFFLINAQSKSNIKGRTVSLLADAKAHEKKIKVADTANIRVGDVIKLQMVSEQPGSDRIAKKLISPLTIEPEWTAGERFIPFELMVTVKKISSNTIFLEQPLTQSFLLADGARVSLIEEELIQNVGIEDLTLVGKLTNFNHHGSFEDDYGWNAIQLKGAKNSWIRNIKTTKMGTDVNLVNTGFSTVENIANDGRGHSALLASNSDFNLFKNSRFSGYRQHFISFSGRSAGNVFTSISNNSQDSGAIDFHGGGPSNYNLIENSTNLRIASAGAEKGMPHAGQHNTLWNIVAGKPTKIDDMFSYGYFIYSNYSGLYSGLDLHRLHPKTTLVGITNGRNSITVAGSKKHRDDEWLYVDSIGKSVKPISIYTAQRALGF</sequence>
<evidence type="ECO:0000259" key="2">
    <source>
        <dbReference type="Pfam" id="PF12708"/>
    </source>
</evidence>
<dbReference type="Gene3D" id="2.160.20.10">
    <property type="entry name" value="Single-stranded right-handed beta-helix, Pectin lyase-like"/>
    <property type="match status" value="2"/>
</dbReference>
<dbReference type="AlphaFoldDB" id="A0A290S4E3"/>
<feature type="chain" id="PRO_5013262183" description="Rhamnogalacturonase A/B/Epimerase-like pectate lyase domain-containing protein" evidence="1">
    <location>
        <begin position="29"/>
        <end position="527"/>
    </location>
</feature>
<proteinExistence type="predicted"/>
<dbReference type="InterPro" id="IPR024535">
    <property type="entry name" value="RHGA/B-epi-like_pectate_lyase"/>
</dbReference>
<dbReference type="KEGG" id="part:PARC_a1989"/>
<dbReference type="InterPro" id="IPR011050">
    <property type="entry name" value="Pectin_lyase_fold/virulence"/>
</dbReference>
<dbReference type="OrthoDB" id="188639at2"/>
<feature type="domain" description="Rhamnogalacturonase A/B/Epimerase-like pectate lyase" evidence="2">
    <location>
        <begin position="70"/>
        <end position="143"/>
    </location>
</feature>
<feature type="signal peptide" evidence="1">
    <location>
        <begin position="1"/>
        <end position="28"/>
    </location>
</feature>
<evidence type="ECO:0000313" key="4">
    <source>
        <dbReference type="Proteomes" id="UP000016505"/>
    </source>
</evidence>
<dbReference type="Pfam" id="PF12708">
    <property type="entry name" value="Pect-lyase_RHGA_epim"/>
    <property type="match status" value="1"/>
</dbReference>
<evidence type="ECO:0000256" key="1">
    <source>
        <dbReference type="SAM" id="SignalP"/>
    </source>
</evidence>
<reference evidence="3 4" key="1">
    <citation type="journal article" date="2012" name="J. Bacteriol.">
        <title>Genome sequences of type strains of seven species of the marine bacterium Pseudoalteromonas.</title>
        <authorList>
            <person name="Xie B.B."/>
            <person name="Shu Y.L."/>
            <person name="Qin Q.L."/>
            <person name="Rong J.C."/>
            <person name="Zhang X.Y."/>
            <person name="Chen X.L."/>
            <person name="Shi M."/>
            <person name="He H.L."/>
            <person name="Zhou B.C."/>
            <person name="Zhang Y.Z."/>
        </authorList>
    </citation>
    <scope>NUCLEOTIDE SEQUENCE [LARGE SCALE GENOMIC DNA]</scope>
    <source>
        <strain evidence="3 4">A 37-1-2</strain>
    </source>
</reference>
<protein>
    <recommendedName>
        <fullName evidence="2">Rhamnogalacturonase A/B/Epimerase-like pectate lyase domain-containing protein</fullName>
    </recommendedName>
</protein>
<dbReference type="EMBL" id="CP011025">
    <property type="protein sequence ID" value="ATC86535.1"/>
    <property type="molecule type" value="Genomic_DNA"/>
</dbReference>
<gene>
    <name evidence="3" type="ORF">PARC_a1989</name>
</gene>
<evidence type="ECO:0000313" key="3">
    <source>
        <dbReference type="EMBL" id="ATC86535.1"/>
    </source>
</evidence>
<accession>A0A290S4E3</accession>
<dbReference type="SUPFAM" id="SSF51126">
    <property type="entry name" value="Pectin lyase-like"/>
    <property type="match status" value="1"/>
</dbReference>
<name>A0A290S4E3_9GAMM</name>
<dbReference type="Proteomes" id="UP000016505">
    <property type="component" value="Chromosome I"/>
</dbReference>
<dbReference type="RefSeq" id="WP_010552763.1">
    <property type="nucleotide sequence ID" value="NZ_CP011025.1"/>
</dbReference>
<keyword evidence="1" id="KW-0732">Signal</keyword>
<dbReference type="InterPro" id="IPR012334">
    <property type="entry name" value="Pectin_lyas_fold"/>
</dbReference>